<dbReference type="Proteomes" id="UP000823860">
    <property type="component" value="Unassembled WGS sequence"/>
</dbReference>
<feature type="transmembrane region" description="Helical" evidence="3">
    <location>
        <begin position="7"/>
        <end position="27"/>
    </location>
</feature>
<comment type="similarity">
    <text evidence="1">Belongs to the membrane fusion protein (MFP) (TC 8.A.1) family.</text>
</comment>
<dbReference type="Gene3D" id="2.40.50.100">
    <property type="match status" value="1"/>
</dbReference>
<dbReference type="Gene3D" id="1.10.287.470">
    <property type="entry name" value="Helix hairpin bin"/>
    <property type="match status" value="1"/>
</dbReference>
<evidence type="ECO:0000313" key="4">
    <source>
        <dbReference type="EMBL" id="HJA83629.1"/>
    </source>
</evidence>
<organism evidence="4 5">
    <name type="scientific">Candidatus Bacteroides intestinavium</name>
    <dbReference type="NCBI Taxonomy" id="2838469"/>
    <lineage>
        <taxon>Bacteria</taxon>
        <taxon>Pseudomonadati</taxon>
        <taxon>Bacteroidota</taxon>
        <taxon>Bacteroidia</taxon>
        <taxon>Bacteroidales</taxon>
        <taxon>Bacteroidaceae</taxon>
        <taxon>Bacteroides</taxon>
    </lineage>
</organism>
<reference evidence="4" key="2">
    <citation type="submission" date="2021-04" db="EMBL/GenBank/DDBJ databases">
        <authorList>
            <person name="Gilroy R."/>
        </authorList>
    </citation>
    <scope>NUCLEOTIDE SEQUENCE</scope>
    <source>
        <strain evidence="4">ChiHecec1B25-7008</strain>
    </source>
</reference>
<dbReference type="SUPFAM" id="SSF111369">
    <property type="entry name" value="HlyD-like secretion proteins"/>
    <property type="match status" value="1"/>
</dbReference>
<keyword evidence="2" id="KW-0175">Coiled coil</keyword>
<keyword evidence="3" id="KW-0812">Transmembrane</keyword>
<keyword evidence="3" id="KW-1133">Transmembrane helix</keyword>
<dbReference type="PANTHER" id="PTHR30469">
    <property type="entry name" value="MULTIDRUG RESISTANCE PROTEIN MDTA"/>
    <property type="match status" value="1"/>
</dbReference>
<dbReference type="GO" id="GO:1990281">
    <property type="term" value="C:efflux pump complex"/>
    <property type="evidence" value="ECO:0007669"/>
    <property type="project" value="TreeGrafter"/>
</dbReference>
<dbReference type="InterPro" id="IPR006143">
    <property type="entry name" value="RND_pump_MFP"/>
</dbReference>
<name>A0A9D2KTZ0_9BACE</name>
<gene>
    <name evidence="4" type="ORF">H9785_06655</name>
</gene>
<keyword evidence="3" id="KW-0472">Membrane</keyword>
<dbReference type="EMBL" id="DWZE01000077">
    <property type="protein sequence ID" value="HJA83629.1"/>
    <property type="molecule type" value="Genomic_DNA"/>
</dbReference>
<proteinExistence type="inferred from homology"/>
<dbReference type="NCBIfam" id="TIGR01730">
    <property type="entry name" value="RND_mfp"/>
    <property type="match status" value="1"/>
</dbReference>
<evidence type="ECO:0000256" key="3">
    <source>
        <dbReference type="SAM" id="Phobius"/>
    </source>
</evidence>
<protein>
    <submittedName>
        <fullName evidence="4">Efflux RND transporter periplasmic adaptor subunit</fullName>
    </submittedName>
</protein>
<evidence type="ECO:0000256" key="2">
    <source>
        <dbReference type="SAM" id="Coils"/>
    </source>
</evidence>
<dbReference type="Gene3D" id="2.40.420.20">
    <property type="match status" value="1"/>
</dbReference>
<dbReference type="PANTHER" id="PTHR30469:SF33">
    <property type="entry name" value="SLR1207 PROTEIN"/>
    <property type="match status" value="1"/>
</dbReference>
<reference evidence="4" key="1">
    <citation type="journal article" date="2021" name="PeerJ">
        <title>Extensive microbial diversity within the chicken gut microbiome revealed by metagenomics and culture.</title>
        <authorList>
            <person name="Gilroy R."/>
            <person name="Ravi A."/>
            <person name="Getino M."/>
            <person name="Pursley I."/>
            <person name="Horton D.L."/>
            <person name="Alikhan N.F."/>
            <person name="Baker D."/>
            <person name="Gharbi K."/>
            <person name="Hall N."/>
            <person name="Watson M."/>
            <person name="Adriaenssens E.M."/>
            <person name="Foster-Nyarko E."/>
            <person name="Jarju S."/>
            <person name="Secka A."/>
            <person name="Antonio M."/>
            <person name="Oren A."/>
            <person name="Chaudhuri R.R."/>
            <person name="La Ragione R."/>
            <person name="Hildebrand F."/>
            <person name="Pallen M.J."/>
        </authorList>
    </citation>
    <scope>NUCLEOTIDE SEQUENCE</scope>
    <source>
        <strain evidence="4">ChiHecec1B25-7008</strain>
    </source>
</reference>
<dbReference type="GO" id="GO:0015562">
    <property type="term" value="F:efflux transmembrane transporter activity"/>
    <property type="evidence" value="ECO:0007669"/>
    <property type="project" value="TreeGrafter"/>
</dbReference>
<evidence type="ECO:0000313" key="5">
    <source>
        <dbReference type="Proteomes" id="UP000823860"/>
    </source>
</evidence>
<comment type="caution">
    <text evidence="4">The sequence shown here is derived from an EMBL/GenBank/DDBJ whole genome shotgun (WGS) entry which is preliminary data.</text>
</comment>
<sequence length="367" mass="40345">MKTKKYLKIAVLVAVAAIFVWTFVFLWQKSRPEAIVYNLATPEVTDLEKTTVATGKVEPRDEVLIKPQISGIIDQLYKEAGQTVRKGEVIAKVKVIPELGTLNSAESRVRLAEINGAQAETDFRRLEALHKDGLISNEEYEKGRVTLEQAREELQAARDNRDIVRDGITQSSADISSTLIRSTIDGLILDVPVKVGNSVIMANTMNDGTTIATVADMNDLIFRGNIDETEVGRVHEGMPVKITIGALQDMSFNAALEYIAPKATEENGANQFEIKAALQVPDTVTIRSGYSANAEIVLEHARQTLAIPEGAVEFSGDSTFVYVLTDSVNGQQFERRPVRVGMSDGIRIAIRDGITTTDRIRNGEKEQ</sequence>
<dbReference type="Gene3D" id="2.40.30.170">
    <property type="match status" value="1"/>
</dbReference>
<accession>A0A9D2KTZ0</accession>
<feature type="coiled-coil region" evidence="2">
    <location>
        <begin position="137"/>
        <end position="167"/>
    </location>
</feature>
<evidence type="ECO:0000256" key="1">
    <source>
        <dbReference type="ARBA" id="ARBA00009477"/>
    </source>
</evidence>
<dbReference type="AlphaFoldDB" id="A0A9D2KTZ0"/>